<dbReference type="InterPro" id="IPR017756">
    <property type="entry name" value="TM_Gly-Cys-Arg_CS"/>
</dbReference>
<keyword evidence="1" id="KW-0134">Cell wall</keyword>
<evidence type="ECO:0000259" key="6">
    <source>
        <dbReference type="PROSITE" id="PS50847"/>
    </source>
</evidence>
<keyword evidence="3" id="KW-0572">Peptidoglycan-anchor</keyword>
<dbReference type="AlphaFoldDB" id="A0A5C6XQ38"/>
<keyword evidence="2" id="KW-0964">Secreted</keyword>
<organism evidence="7 8">
    <name type="scientific">Lujinxingia vulgaris</name>
    <dbReference type="NCBI Taxonomy" id="2600176"/>
    <lineage>
        <taxon>Bacteria</taxon>
        <taxon>Deltaproteobacteria</taxon>
        <taxon>Bradymonadales</taxon>
        <taxon>Lujinxingiaceae</taxon>
        <taxon>Lujinxingia</taxon>
    </lineage>
</organism>
<evidence type="ECO:0000256" key="5">
    <source>
        <dbReference type="SAM" id="SignalP"/>
    </source>
</evidence>
<dbReference type="RefSeq" id="WP_146972643.1">
    <property type="nucleotide sequence ID" value="NZ_VOSL01000014.1"/>
</dbReference>
<evidence type="ECO:0000313" key="8">
    <source>
        <dbReference type="Proteomes" id="UP000321046"/>
    </source>
</evidence>
<dbReference type="Proteomes" id="UP000321046">
    <property type="component" value="Unassembled WGS sequence"/>
</dbReference>
<dbReference type="EMBL" id="VOSL01000014">
    <property type="protein sequence ID" value="TXD42690.1"/>
    <property type="molecule type" value="Genomic_DNA"/>
</dbReference>
<dbReference type="InterPro" id="IPR019931">
    <property type="entry name" value="LPXTG_anchor"/>
</dbReference>
<dbReference type="OrthoDB" id="9998150at2"/>
<evidence type="ECO:0000256" key="3">
    <source>
        <dbReference type="ARBA" id="ARBA00023088"/>
    </source>
</evidence>
<evidence type="ECO:0000256" key="2">
    <source>
        <dbReference type="ARBA" id="ARBA00022525"/>
    </source>
</evidence>
<sequence length="202" mass="21340">MMRSATAAFLAFGLLLPAAALAETGGGPDGSCDVDATPIPELECLTIEGDYSAGLYYGEICARTLTLTNTCDQAVTIVETECEPEACVSATLEPGDEFAIHMEIPEPYEFGDESSVLRFFEASTDTVEATLEIKIRNFYEAPEYPDEPPVDEPDTDAGYDEPDDDAGDNPGTGGCSTSGNTPAPALLTLAGALGLVALRRRR</sequence>
<accession>A0A5C6XQ38</accession>
<keyword evidence="5" id="KW-0732">Signal</keyword>
<feature type="domain" description="Gram-positive cocci surface proteins LPxTG" evidence="6">
    <location>
        <begin position="169"/>
        <end position="202"/>
    </location>
</feature>
<evidence type="ECO:0000313" key="7">
    <source>
        <dbReference type="EMBL" id="TXD42690.1"/>
    </source>
</evidence>
<reference evidence="7 8" key="1">
    <citation type="submission" date="2019-08" db="EMBL/GenBank/DDBJ databases">
        <title>Bradymonadales sp. TMQ2.</title>
        <authorList>
            <person name="Liang Q."/>
        </authorList>
    </citation>
    <scope>NUCLEOTIDE SEQUENCE [LARGE SCALE GENOMIC DNA]</scope>
    <source>
        <strain evidence="7 8">TMQ2</strain>
    </source>
</reference>
<dbReference type="PROSITE" id="PS50847">
    <property type="entry name" value="GRAM_POS_ANCHORING"/>
    <property type="match status" value="1"/>
</dbReference>
<feature type="compositionally biased region" description="Acidic residues" evidence="4">
    <location>
        <begin position="143"/>
        <end position="167"/>
    </location>
</feature>
<comment type="caution">
    <text evidence="7">The sequence shown here is derived from an EMBL/GenBank/DDBJ whole genome shotgun (WGS) entry which is preliminary data.</text>
</comment>
<protein>
    <recommendedName>
        <fullName evidence="6">Gram-positive cocci surface proteins LPxTG domain-containing protein</fullName>
    </recommendedName>
</protein>
<dbReference type="NCBIfam" id="TIGR03382">
    <property type="entry name" value="GC_trans_RRR"/>
    <property type="match status" value="1"/>
</dbReference>
<gene>
    <name evidence="7" type="ORF">FRC96_03215</name>
</gene>
<feature type="region of interest" description="Disordered" evidence="4">
    <location>
        <begin position="138"/>
        <end position="183"/>
    </location>
</feature>
<evidence type="ECO:0000256" key="1">
    <source>
        <dbReference type="ARBA" id="ARBA00022512"/>
    </source>
</evidence>
<proteinExistence type="predicted"/>
<feature type="signal peptide" evidence="5">
    <location>
        <begin position="1"/>
        <end position="22"/>
    </location>
</feature>
<name>A0A5C6XQ38_9DELT</name>
<evidence type="ECO:0000256" key="4">
    <source>
        <dbReference type="SAM" id="MobiDB-lite"/>
    </source>
</evidence>
<dbReference type="NCBIfam" id="TIGR03901">
    <property type="entry name" value="MYXO-CTERM"/>
    <property type="match status" value="1"/>
</dbReference>
<feature type="chain" id="PRO_5023007669" description="Gram-positive cocci surface proteins LPxTG domain-containing protein" evidence="5">
    <location>
        <begin position="23"/>
        <end position="202"/>
    </location>
</feature>
<dbReference type="InterPro" id="IPR024038">
    <property type="entry name" value="MYXO-CTERM"/>
</dbReference>